<organism evidence="1 2">
    <name type="scientific">Alkalibacillus flavidus</name>
    <dbReference type="NCBI Taxonomy" id="546021"/>
    <lineage>
        <taxon>Bacteria</taxon>
        <taxon>Bacillati</taxon>
        <taxon>Bacillota</taxon>
        <taxon>Bacilli</taxon>
        <taxon>Bacillales</taxon>
        <taxon>Bacillaceae</taxon>
        <taxon>Alkalibacillus</taxon>
    </lineage>
</organism>
<evidence type="ECO:0000313" key="1">
    <source>
        <dbReference type="EMBL" id="MET3682928.1"/>
    </source>
</evidence>
<dbReference type="InterPro" id="IPR019292">
    <property type="entry name" value="McrC"/>
</dbReference>
<dbReference type="PANTHER" id="PTHR38733:SF1">
    <property type="entry name" value="TYPE IV METHYL-DIRECTED RESTRICTION ENZYME ECOKMCRBC"/>
    <property type="match status" value="1"/>
</dbReference>
<proteinExistence type="predicted"/>
<evidence type="ECO:0000313" key="2">
    <source>
        <dbReference type="Proteomes" id="UP001549167"/>
    </source>
</evidence>
<dbReference type="PANTHER" id="PTHR38733">
    <property type="entry name" value="PROTEIN MCRC"/>
    <property type="match status" value="1"/>
</dbReference>
<dbReference type="Proteomes" id="UP001549167">
    <property type="component" value="Unassembled WGS sequence"/>
</dbReference>
<name>A0ABV2KTL6_9BACI</name>
<sequence length="417" mass="48684">MSKTYLTAIEHEKIKISNSQMSGVKSISSKDSSYLSTLENKLDQSFIKWNKTSLTFQQWVGVISMPDSVVEILPKISDTENNSGVRSSREALIHMLHTAYDIPIKKGIIAELNFSKRGFLDIFVTLFLRETQSQLKRGIIKGYQKVGNNLSTVKGKINFREQLRTNVIDKSKFYCNYSKFTDDIFINRIIKYTLIYLRNKPISAENKNLIKQLLVYLEGVTVCDVDMKSLDEITFDRNSKRFSQTIEYCKLLLNSYVLDLKIGDNKVNHLLFDMNKLFEKYIFKILRNTYKNNVYYQPSAYLLKNIDFPHKKHNRISPDIVLNNEEGTNLIIDTKWKVVNNFVNEKDVYQMFTYLNTLENSKEAILLYPKINNNDKIVGKYKYQTLYQEHNLSIQTIDLSVTSIERLQEFFSDVLGR</sequence>
<dbReference type="EMBL" id="JBEPMX010000004">
    <property type="protein sequence ID" value="MET3682928.1"/>
    <property type="molecule type" value="Genomic_DNA"/>
</dbReference>
<dbReference type="RefSeq" id="WP_354219528.1">
    <property type="nucleotide sequence ID" value="NZ_JBEPMX010000004.1"/>
</dbReference>
<gene>
    <name evidence="1" type="ORF">ABID56_001018</name>
</gene>
<reference evidence="1 2" key="1">
    <citation type="submission" date="2024-06" db="EMBL/GenBank/DDBJ databases">
        <title>Genomic Encyclopedia of Type Strains, Phase IV (KMG-IV): sequencing the most valuable type-strain genomes for metagenomic binning, comparative biology and taxonomic classification.</title>
        <authorList>
            <person name="Goeker M."/>
        </authorList>
    </citation>
    <scope>NUCLEOTIDE SEQUENCE [LARGE SCALE GENOMIC DNA]</scope>
    <source>
        <strain evidence="1 2">DSM 23520</strain>
    </source>
</reference>
<protein>
    <submittedName>
        <fullName evidence="1">5-methylcytosine-specific restriction enzyme subunit McrC</fullName>
    </submittedName>
</protein>
<dbReference type="Pfam" id="PF10117">
    <property type="entry name" value="McrBC"/>
    <property type="match status" value="1"/>
</dbReference>
<comment type="caution">
    <text evidence="1">The sequence shown here is derived from an EMBL/GenBank/DDBJ whole genome shotgun (WGS) entry which is preliminary data.</text>
</comment>
<accession>A0ABV2KTL6</accession>
<keyword evidence="2" id="KW-1185">Reference proteome</keyword>